<evidence type="ECO:0000256" key="6">
    <source>
        <dbReference type="SAM" id="MobiDB-lite"/>
    </source>
</evidence>
<keyword evidence="4 7" id="KW-1133">Transmembrane helix</keyword>
<sequence>MRNIPYRCCIMLVNIVFPPVAIMMLTGLGHDTLVNSLLFLAGVIPSHIHAFYLSSTYFHRRRKARKGKYPGGRASMIASTNVLNGGLSSAECESRRQAENGWVESNAPEKQRSHESKTTKRKSKRESKRNSKQTNWRDAETQIYPVQQGMVMSFARPDSQSVQTWRSDVPVGFTEDLMPALPPRPGVG</sequence>
<dbReference type="Proteomes" id="UP000800235">
    <property type="component" value="Unassembled WGS sequence"/>
</dbReference>
<feature type="transmembrane region" description="Helical" evidence="7">
    <location>
        <begin position="12"/>
        <end position="30"/>
    </location>
</feature>
<dbReference type="OrthoDB" id="2152119at2759"/>
<evidence type="ECO:0000256" key="7">
    <source>
        <dbReference type="SAM" id="Phobius"/>
    </source>
</evidence>
<feature type="compositionally biased region" description="Basic residues" evidence="6">
    <location>
        <begin position="119"/>
        <end position="131"/>
    </location>
</feature>
<comment type="similarity">
    <text evidence="2">Belongs to the UPF0057 (PMP3) family.</text>
</comment>
<dbReference type="EMBL" id="MU007076">
    <property type="protein sequence ID" value="KAF2424259.1"/>
    <property type="molecule type" value="Genomic_DNA"/>
</dbReference>
<reference evidence="8" key="1">
    <citation type="journal article" date="2020" name="Stud. Mycol.">
        <title>101 Dothideomycetes genomes: a test case for predicting lifestyles and emergence of pathogens.</title>
        <authorList>
            <person name="Haridas S."/>
            <person name="Albert R."/>
            <person name="Binder M."/>
            <person name="Bloem J."/>
            <person name="Labutti K."/>
            <person name="Salamov A."/>
            <person name="Andreopoulos B."/>
            <person name="Baker S."/>
            <person name="Barry K."/>
            <person name="Bills G."/>
            <person name="Bluhm B."/>
            <person name="Cannon C."/>
            <person name="Castanera R."/>
            <person name="Culley D."/>
            <person name="Daum C."/>
            <person name="Ezra D."/>
            <person name="Gonzalez J."/>
            <person name="Henrissat B."/>
            <person name="Kuo A."/>
            <person name="Liang C."/>
            <person name="Lipzen A."/>
            <person name="Lutzoni F."/>
            <person name="Magnuson J."/>
            <person name="Mondo S."/>
            <person name="Nolan M."/>
            <person name="Ohm R."/>
            <person name="Pangilinan J."/>
            <person name="Park H.-J."/>
            <person name="Ramirez L."/>
            <person name="Alfaro M."/>
            <person name="Sun H."/>
            <person name="Tritt A."/>
            <person name="Yoshinaga Y."/>
            <person name="Zwiers L.-H."/>
            <person name="Turgeon B."/>
            <person name="Goodwin S."/>
            <person name="Spatafora J."/>
            <person name="Crous P."/>
            <person name="Grigoriev I."/>
        </authorList>
    </citation>
    <scope>NUCLEOTIDE SEQUENCE</scope>
    <source>
        <strain evidence="8">CBS 130266</strain>
    </source>
</reference>
<evidence type="ECO:0000313" key="8">
    <source>
        <dbReference type="EMBL" id="KAF2424259.1"/>
    </source>
</evidence>
<feature type="region of interest" description="Disordered" evidence="6">
    <location>
        <begin position="88"/>
        <end position="142"/>
    </location>
</feature>
<comment type="subcellular location">
    <subcellularLocation>
        <location evidence="1">Membrane</location>
    </subcellularLocation>
</comment>
<dbReference type="GO" id="GO:0016020">
    <property type="term" value="C:membrane"/>
    <property type="evidence" value="ECO:0007669"/>
    <property type="project" value="UniProtKB-SubCell"/>
</dbReference>
<accession>A0A9P4NK99</accession>
<dbReference type="AlphaFoldDB" id="A0A9P4NK99"/>
<evidence type="ECO:0000256" key="2">
    <source>
        <dbReference type="ARBA" id="ARBA00009530"/>
    </source>
</evidence>
<proteinExistence type="inferred from homology"/>
<keyword evidence="5 7" id="KW-0472">Membrane</keyword>
<evidence type="ECO:0000256" key="1">
    <source>
        <dbReference type="ARBA" id="ARBA00004370"/>
    </source>
</evidence>
<protein>
    <submittedName>
        <fullName evidence="8">Uncharacterized protein</fullName>
    </submittedName>
</protein>
<comment type="caution">
    <text evidence="8">The sequence shown here is derived from an EMBL/GenBank/DDBJ whole genome shotgun (WGS) entry which is preliminary data.</text>
</comment>
<feature type="compositionally biased region" description="Basic and acidic residues" evidence="6">
    <location>
        <begin position="107"/>
        <end position="118"/>
    </location>
</feature>
<feature type="transmembrane region" description="Helical" evidence="7">
    <location>
        <begin position="36"/>
        <end position="58"/>
    </location>
</feature>
<dbReference type="Pfam" id="PF01679">
    <property type="entry name" value="Pmp3"/>
    <property type="match status" value="1"/>
</dbReference>
<dbReference type="InterPro" id="IPR000612">
    <property type="entry name" value="PMP3"/>
</dbReference>
<keyword evidence="3 7" id="KW-0812">Transmembrane</keyword>
<evidence type="ECO:0000256" key="4">
    <source>
        <dbReference type="ARBA" id="ARBA00022989"/>
    </source>
</evidence>
<evidence type="ECO:0000256" key="3">
    <source>
        <dbReference type="ARBA" id="ARBA00022692"/>
    </source>
</evidence>
<keyword evidence="9" id="KW-1185">Reference proteome</keyword>
<evidence type="ECO:0000256" key="5">
    <source>
        <dbReference type="ARBA" id="ARBA00023136"/>
    </source>
</evidence>
<name>A0A9P4NK99_9PEZI</name>
<organism evidence="8 9">
    <name type="scientific">Tothia fuscella</name>
    <dbReference type="NCBI Taxonomy" id="1048955"/>
    <lineage>
        <taxon>Eukaryota</taxon>
        <taxon>Fungi</taxon>
        <taxon>Dikarya</taxon>
        <taxon>Ascomycota</taxon>
        <taxon>Pezizomycotina</taxon>
        <taxon>Dothideomycetes</taxon>
        <taxon>Pleosporomycetidae</taxon>
        <taxon>Venturiales</taxon>
        <taxon>Cylindrosympodiaceae</taxon>
        <taxon>Tothia</taxon>
    </lineage>
</organism>
<gene>
    <name evidence="8" type="ORF">EJ08DRAFT_618098</name>
</gene>
<evidence type="ECO:0000313" key="9">
    <source>
        <dbReference type="Proteomes" id="UP000800235"/>
    </source>
</evidence>